<dbReference type="EMBL" id="FUXL01000007">
    <property type="protein sequence ID" value="SKA17849.1"/>
    <property type="molecule type" value="Genomic_DNA"/>
</dbReference>
<dbReference type="InterPro" id="IPR038725">
    <property type="entry name" value="YdaG_split_barrel_FMN-bd"/>
</dbReference>
<organism evidence="2 3">
    <name type="scientific">Consotaella salsifontis</name>
    <dbReference type="NCBI Taxonomy" id="1365950"/>
    <lineage>
        <taxon>Bacteria</taxon>
        <taxon>Pseudomonadati</taxon>
        <taxon>Pseudomonadota</taxon>
        <taxon>Alphaproteobacteria</taxon>
        <taxon>Hyphomicrobiales</taxon>
        <taxon>Aurantimonadaceae</taxon>
        <taxon>Consotaella</taxon>
    </lineage>
</organism>
<dbReference type="Gene3D" id="2.30.110.10">
    <property type="entry name" value="Electron Transport, Fmn-binding Protein, Chain A"/>
    <property type="match status" value="1"/>
</dbReference>
<dbReference type="OrthoDB" id="1432662at2"/>
<dbReference type="PANTHER" id="PTHR34818">
    <property type="entry name" value="PROTEIN BLI-3"/>
    <property type="match status" value="1"/>
</dbReference>
<evidence type="ECO:0000259" key="1">
    <source>
        <dbReference type="Pfam" id="PF16242"/>
    </source>
</evidence>
<dbReference type="RefSeq" id="WP_078708644.1">
    <property type="nucleotide sequence ID" value="NZ_FUXL01000007.1"/>
</dbReference>
<evidence type="ECO:0000313" key="3">
    <source>
        <dbReference type="Proteomes" id="UP000190135"/>
    </source>
</evidence>
<dbReference type="STRING" id="1365950.SAMN05428963_107146"/>
<evidence type="ECO:0000313" key="2">
    <source>
        <dbReference type="EMBL" id="SKA17849.1"/>
    </source>
</evidence>
<dbReference type="AlphaFoldDB" id="A0A1T4RPE1"/>
<accession>A0A1T4RPE1</accession>
<reference evidence="2 3" key="1">
    <citation type="submission" date="2017-02" db="EMBL/GenBank/DDBJ databases">
        <authorList>
            <person name="Peterson S.W."/>
        </authorList>
    </citation>
    <scope>NUCLEOTIDE SEQUENCE [LARGE SCALE GENOMIC DNA]</scope>
    <source>
        <strain evidence="2 3">USBA 369</strain>
    </source>
</reference>
<dbReference type="InterPro" id="IPR012349">
    <property type="entry name" value="Split_barrel_FMN-bd"/>
</dbReference>
<feature type="domain" description="General stress protein FMN-binding split barrel" evidence="1">
    <location>
        <begin position="8"/>
        <end position="138"/>
    </location>
</feature>
<gene>
    <name evidence="2" type="ORF">SAMN05428963_107146</name>
</gene>
<proteinExistence type="predicted"/>
<dbReference type="Proteomes" id="UP000190135">
    <property type="component" value="Unassembled WGS sequence"/>
</dbReference>
<keyword evidence="3" id="KW-1185">Reference proteome</keyword>
<name>A0A1T4RPE1_9HYPH</name>
<dbReference type="PANTHER" id="PTHR34818:SF1">
    <property type="entry name" value="PROTEIN BLI-3"/>
    <property type="match status" value="1"/>
</dbReference>
<dbReference type="Pfam" id="PF16242">
    <property type="entry name" value="Pyrid_ox_like"/>
    <property type="match status" value="1"/>
</dbReference>
<sequence length="144" mass="15645">MAGMTLEDLSGKMSKIDFGMLSTRTEAGAIASRPMSNNGEVAYRGDSFFFSDGDARTVSDIEGDARVGLTFTGSTGLLGGRPLFISVEGEAELIRDKSQFAAHWTKDLDAWFEQGIDTPGLVMIHVHANRIHYWNGKDEGEVAL</sequence>
<dbReference type="InterPro" id="IPR052917">
    <property type="entry name" value="Stress-Dev_Protein"/>
</dbReference>
<protein>
    <submittedName>
        <fullName evidence="2">General stress protein 26</fullName>
    </submittedName>
</protein>
<dbReference type="SUPFAM" id="SSF50475">
    <property type="entry name" value="FMN-binding split barrel"/>
    <property type="match status" value="1"/>
</dbReference>